<sequence>MRRLEPHVEAADRARILYIMAANRMCPKAAWALNRDMRLRLKPSVRVQLCKESLFHYPALFCTTRILELSMYNAMDVPLSYFPKYLRRWFIVQSEPHACTTIPDVERIDMLHIGDNSNGEGARQLLEGLLLQRCSVGILRLHADLCTEAARPTAFPEGLETLFMSNTGMGVLQDTGTTDGTATVAVPDSVKDLQLDAYLVPARVPSALQHLKIMDTENSEHLQYIAEIDGLRTLTLEQCTRTTRMVYPDSLHSLTIEESTPDESEPSIEDIGALPAGLKKLHIKSEYINHPLGELPAALEALDLKDSPEFDQPLGKLPEGLKVLHLGPAFTQELGHLPPGLTELMLPMKYPHPLAVPVGSRMTFTKSAEST</sequence>
<dbReference type="OrthoDB" id="20491at2759"/>
<accession>A0A835YTG2</accession>
<dbReference type="Proteomes" id="UP000664859">
    <property type="component" value="Unassembled WGS sequence"/>
</dbReference>
<proteinExistence type="predicted"/>
<protein>
    <submittedName>
        <fullName evidence="1">Uncharacterized protein</fullName>
    </submittedName>
</protein>
<comment type="caution">
    <text evidence="1">The sequence shown here is derived from an EMBL/GenBank/DDBJ whole genome shotgun (WGS) entry which is preliminary data.</text>
</comment>
<dbReference type="SUPFAM" id="SSF52058">
    <property type="entry name" value="L domain-like"/>
    <property type="match status" value="1"/>
</dbReference>
<name>A0A835YTG2_9STRA</name>
<gene>
    <name evidence="1" type="ORF">JKP88DRAFT_334517</name>
</gene>
<dbReference type="PANTHER" id="PTHR32134:SF180">
    <property type="entry name" value="FNIP REPEAT-CONTAINING PROTEIN"/>
    <property type="match status" value="1"/>
</dbReference>
<reference evidence="1" key="1">
    <citation type="submission" date="2021-02" db="EMBL/GenBank/DDBJ databases">
        <title>First Annotated Genome of the Yellow-green Alga Tribonema minus.</title>
        <authorList>
            <person name="Mahan K.M."/>
        </authorList>
    </citation>
    <scope>NUCLEOTIDE SEQUENCE</scope>
    <source>
        <strain evidence="1">UTEX B ZZ1240</strain>
    </source>
</reference>
<dbReference type="InterPro" id="IPR032675">
    <property type="entry name" value="LRR_dom_sf"/>
</dbReference>
<evidence type="ECO:0000313" key="2">
    <source>
        <dbReference type="Proteomes" id="UP000664859"/>
    </source>
</evidence>
<organism evidence="1 2">
    <name type="scientific">Tribonema minus</name>
    <dbReference type="NCBI Taxonomy" id="303371"/>
    <lineage>
        <taxon>Eukaryota</taxon>
        <taxon>Sar</taxon>
        <taxon>Stramenopiles</taxon>
        <taxon>Ochrophyta</taxon>
        <taxon>PX clade</taxon>
        <taxon>Xanthophyceae</taxon>
        <taxon>Tribonematales</taxon>
        <taxon>Tribonemataceae</taxon>
        <taxon>Tribonema</taxon>
    </lineage>
</organism>
<dbReference type="EMBL" id="JAFCMP010000533">
    <property type="protein sequence ID" value="KAG5176779.1"/>
    <property type="molecule type" value="Genomic_DNA"/>
</dbReference>
<dbReference type="PANTHER" id="PTHR32134">
    <property type="entry name" value="FNIP REPEAT-CONTAINING PROTEIN"/>
    <property type="match status" value="1"/>
</dbReference>
<keyword evidence="2" id="KW-1185">Reference proteome</keyword>
<dbReference type="Gene3D" id="3.80.10.10">
    <property type="entry name" value="Ribonuclease Inhibitor"/>
    <property type="match status" value="1"/>
</dbReference>
<evidence type="ECO:0000313" key="1">
    <source>
        <dbReference type="EMBL" id="KAG5176779.1"/>
    </source>
</evidence>
<dbReference type="AlphaFoldDB" id="A0A835YTG2"/>
<dbReference type="InterPro" id="IPR051251">
    <property type="entry name" value="STK_FNIP-Repeat"/>
</dbReference>